<keyword evidence="4" id="KW-0326">Glycosidase</keyword>
<comment type="similarity">
    <text evidence="1">Belongs to the glycosyl hydrolase 16 family.</text>
</comment>
<dbReference type="PANTHER" id="PTHR10963">
    <property type="entry name" value="GLYCOSYL HYDROLASE-RELATED"/>
    <property type="match status" value="1"/>
</dbReference>
<feature type="domain" description="GH16" evidence="6">
    <location>
        <begin position="115"/>
        <end position="442"/>
    </location>
</feature>
<dbReference type="InterPro" id="IPR013320">
    <property type="entry name" value="ConA-like_dom_sf"/>
</dbReference>
<dbReference type="STRING" id="237631.A0A0D1DZV7"/>
<accession>A0A0D1DZV7</accession>
<dbReference type="GO" id="GO:0005576">
    <property type="term" value="C:extracellular region"/>
    <property type="evidence" value="ECO:0000318"/>
    <property type="project" value="GO_Central"/>
</dbReference>
<dbReference type="OrthoDB" id="4781at2759"/>
<protein>
    <recommendedName>
        <fullName evidence="6">GH16 domain-containing protein</fullName>
    </recommendedName>
</protein>
<dbReference type="PROSITE" id="PS01034">
    <property type="entry name" value="GH16_1"/>
    <property type="match status" value="1"/>
</dbReference>
<gene>
    <name evidence="7" type="ORF">UMAG_03122</name>
</gene>
<dbReference type="PANTHER" id="PTHR10963:SF55">
    <property type="entry name" value="GLYCOSIDE HYDROLASE FAMILY 16 PROTEIN"/>
    <property type="match status" value="1"/>
</dbReference>
<keyword evidence="3" id="KW-0378">Hydrolase</keyword>
<evidence type="ECO:0000256" key="2">
    <source>
        <dbReference type="ARBA" id="ARBA00022729"/>
    </source>
</evidence>
<dbReference type="Pfam" id="PF00722">
    <property type="entry name" value="Glyco_hydro_16"/>
    <property type="match status" value="1"/>
</dbReference>
<evidence type="ECO:0000313" key="7">
    <source>
        <dbReference type="EMBL" id="KIS69151.1"/>
    </source>
</evidence>
<keyword evidence="2" id="KW-0732">Signal</keyword>
<dbReference type="Proteomes" id="UP000000561">
    <property type="component" value="Chromosome 7"/>
</dbReference>
<evidence type="ECO:0000259" key="6">
    <source>
        <dbReference type="PROSITE" id="PS51762"/>
    </source>
</evidence>
<sequence>MLRRPTGASEFRSTRIPPAQIVEESIKKGKKEDNGNLYWTQSHAGRRSRKHGCLVLMIGIIAGLLLGTLRVGLELFSYFKEQGKYCLVLEDHFDGPLNTSLWVPEVSVGGNGNGEFQWTTDSPKNAYTEDGMLYIVPTLTADAIGEANVYDGYTVNLTADGTCTTNEVKWTKIDKKVPMQVAINSTHTNCIARSNATLGTVIPPIQSARLTTKGTAAIRYGRVEVRARMPTGDWLWPAVWMMPRDSVYGEWPRSGEIDIFENDGNQPKSRYDVHSNAMRSTLHFGIDAAHNLQSHWRGIRLLWRKYFNEEFHTFGLEWDEHGIWTWENTRNYRVLNKKFHNFAIDRQPIQRDDKGAIIPPPNPWLTANNKAAPFDQYFYLIMNVAVGGTGGYFTNGPWSNSDPNAQRAFIEAKDKTWGPTWPNDPKRRGMAVDYVKMWQRCG</sequence>
<keyword evidence="5" id="KW-0472">Membrane</keyword>
<dbReference type="RefSeq" id="XP_011389471.1">
    <property type="nucleotide sequence ID" value="XM_011391169.1"/>
</dbReference>
<dbReference type="InterPro" id="IPR000757">
    <property type="entry name" value="Beta-glucanase-like"/>
</dbReference>
<dbReference type="KEGG" id="uma:UMAG_03122"/>
<evidence type="ECO:0000256" key="1">
    <source>
        <dbReference type="ARBA" id="ARBA00006865"/>
    </source>
</evidence>
<dbReference type="InterPro" id="IPR050546">
    <property type="entry name" value="Glycosyl_Hydrlase_16"/>
</dbReference>
<dbReference type="GO" id="GO:0004553">
    <property type="term" value="F:hydrolase activity, hydrolyzing O-glycosyl compounds"/>
    <property type="evidence" value="ECO:0007669"/>
    <property type="project" value="InterPro"/>
</dbReference>
<keyword evidence="8" id="KW-1185">Reference proteome</keyword>
<dbReference type="OMA" id="HCTNDAF"/>
<dbReference type="InParanoid" id="A0A0D1DZV7"/>
<evidence type="ECO:0000256" key="5">
    <source>
        <dbReference type="SAM" id="Phobius"/>
    </source>
</evidence>
<dbReference type="EMBL" id="CM003146">
    <property type="protein sequence ID" value="KIS69151.1"/>
    <property type="molecule type" value="Genomic_DNA"/>
</dbReference>
<keyword evidence="5" id="KW-1133">Transmembrane helix</keyword>
<dbReference type="eggNOG" id="ENOG502QRX5">
    <property type="taxonomic scope" value="Eukaryota"/>
</dbReference>
<dbReference type="PROSITE" id="PS51762">
    <property type="entry name" value="GH16_2"/>
    <property type="match status" value="1"/>
</dbReference>
<name>A0A0D1DZV7_MYCMD</name>
<dbReference type="GO" id="GO:0005975">
    <property type="term" value="P:carbohydrate metabolic process"/>
    <property type="evidence" value="ECO:0007669"/>
    <property type="project" value="InterPro"/>
</dbReference>
<keyword evidence="5" id="KW-0812">Transmembrane</keyword>
<dbReference type="InterPro" id="IPR008263">
    <property type="entry name" value="GH16_AS"/>
</dbReference>
<proteinExistence type="inferred from homology"/>
<dbReference type="VEuPathDB" id="FungiDB:UMAG_03122"/>
<dbReference type="AlphaFoldDB" id="A0A0D1DZV7"/>
<organism evidence="7 8">
    <name type="scientific">Mycosarcoma maydis</name>
    <name type="common">Corn smut fungus</name>
    <name type="synonym">Ustilago maydis</name>
    <dbReference type="NCBI Taxonomy" id="5270"/>
    <lineage>
        <taxon>Eukaryota</taxon>
        <taxon>Fungi</taxon>
        <taxon>Dikarya</taxon>
        <taxon>Basidiomycota</taxon>
        <taxon>Ustilaginomycotina</taxon>
        <taxon>Ustilaginomycetes</taxon>
        <taxon>Ustilaginales</taxon>
        <taxon>Ustilaginaceae</taxon>
        <taxon>Mycosarcoma</taxon>
    </lineage>
</organism>
<dbReference type="Gene3D" id="2.60.120.200">
    <property type="match status" value="1"/>
</dbReference>
<evidence type="ECO:0000256" key="4">
    <source>
        <dbReference type="ARBA" id="ARBA00023295"/>
    </source>
</evidence>
<reference evidence="7 8" key="1">
    <citation type="journal article" date="2006" name="Nature">
        <title>Insights from the genome of the biotrophic fungal plant pathogen Ustilago maydis.</title>
        <authorList>
            <person name="Kamper J."/>
            <person name="Kahmann R."/>
            <person name="Bolker M."/>
            <person name="Ma L.J."/>
            <person name="Brefort T."/>
            <person name="Saville B.J."/>
            <person name="Banuett F."/>
            <person name="Kronstad J.W."/>
            <person name="Gold S.E."/>
            <person name="Muller O."/>
            <person name="Perlin M.H."/>
            <person name="Wosten H.A."/>
            <person name="de Vries R."/>
            <person name="Ruiz-Herrera J."/>
            <person name="Reynaga-Pena C.G."/>
            <person name="Snetselaar K."/>
            <person name="McCann M."/>
            <person name="Perez-Martin J."/>
            <person name="Feldbrugge M."/>
            <person name="Basse C.W."/>
            <person name="Steinberg G."/>
            <person name="Ibeas J.I."/>
            <person name="Holloman W."/>
            <person name="Guzman P."/>
            <person name="Farman M."/>
            <person name="Stajich J.E."/>
            <person name="Sentandreu R."/>
            <person name="Gonzalez-Prieto J.M."/>
            <person name="Kennell J.C."/>
            <person name="Molina L."/>
            <person name="Schirawski J."/>
            <person name="Mendoza-Mendoza A."/>
            <person name="Greilinger D."/>
            <person name="Munch K."/>
            <person name="Rossel N."/>
            <person name="Scherer M."/>
            <person name="Vranes M."/>
            <person name="Ladendorf O."/>
            <person name="Vincon V."/>
            <person name="Fuchs U."/>
            <person name="Sandrock B."/>
            <person name="Meng S."/>
            <person name="Ho E.C."/>
            <person name="Cahill M.J."/>
            <person name="Boyce K.J."/>
            <person name="Klose J."/>
            <person name="Klosterman S.J."/>
            <person name="Deelstra H.J."/>
            <person name="Ortiz-Castellanos L."/>
            <person name="Li W."/>
            <person name="Sanchez-Alonso P."/>
            <person name="Schreier P.H."/>
            <person name="Hauser-Hahn I."/>
            <person name="Vaupel M."/>
            <person name="Koopmann E."/>
            <person name="Friedrich G."/>
            <person name="Voss H."/>
            <person name="Schluter T."/>
            <person name="Margolis J."/>
            <person name="Platt D."/>
            <person name="Swimmer C."/>
            <person name="Gnirke A."/>
            <person name="Chen F."/>
            <person name="Vysotskaia V."/>
            <person name="Mannhaupt G."/>
            <person name="Guldener U."/>
            <person name="Munsterkotter M."/>
            <person name="Haase D."/>
            <person name="Oesterheld M."/>
            <person name="Mewes H.W."/>
            <person name="Mauceli E.W."/>
            <person name="DeCaprio D."/>
            <person name="Wade C.M."/>
            <person name="Butler J."/>
            <person name="Young S."/>
            <person name="Jaffe D.B."/>
            <person name="Calvo S."/>
            <person name="Nusbaum C."/>
            <person name="Galagan J."/>
            <person name="Birren B.W."/>
        </authorList>
    </citation>
    <scope>NUCLEOTIDE SEQUENCE [LARGE SCALE GENOMIC DNA]</scope>
    <source>
        <strain evidence="8">DSM 14603 / FGSC 9021 / UM521</strain>
    </source>
</reference>
<dbReference type="GeneID" id="23563681"/>
<evidence type="ECO:0000313" key="8">
    <source>
        <dbReference type="Proteomes" id="UP000000561"/>
    </source>
</evidence>
<evidence type="ECO:0000256" key="3">
    <source>
        <dbReference type="ARBA" id="ARBA00022801"/>
    </source>
</evidence>
<dbReference type="SUPFAM" id="SSF49899">
    <property type="entry name" value="Concanavalin A-like lectins/glucanases"/>
    <property type="match status" value="1"/>
</dbReference>
<dbReference type="CDD" id="cd08024">
    <property type="entry name" value="GH16_CCF"/>
    <property type="match status" value="1"/>
</dbReference>
<feature type="transmembrane region" description="Helical" evidence="5">
    <location>
        <begin position="53"/>
        <end position="73"/>
    </location>
</feature>